<reference evidence="1 2" key="1">
    <citation type="journal article" date="2024" name="Ann. Entomol. Soc. Am.">
        <title>Genomic analyses of the southern and eastern yellowjacket wasps (Hymenoptera: Vespidae) reveal evolutionary signatures of social life.</title>
        <authorList>
            <person name="Catto M.A."/>
            <person name="Caine P.B."/>
            <person name="Orr S.E."/>
            <person name="Hunt B.G."/>
            <person name="Goodisman M.A.D."/>
        </authorList>
    </citation>
    <scope>NUCLEOTIDE SEQUENCE [LARGE SCALE GENOMIC DNA]</scope>
    <source>
        <strain evidence="1">233</strain>
        <tissue evidence="1">Head and thorax</tissue>
    </source>
</reference>
<evidence type="ECO:0000313" key="1">
    <source>
        <dbReference type="EMBL" id="KAL2731727.1"/>
    </source>
</evidence>
<evidence type="ECO:0000313" key="2">
    <source>
        <dbReference type="Proteomes" id="UP001607302"/>
    </source>
</evidence>
<dbReference type="Proteomes" id="UP001607302">
    <property type="component" value="Unassembled WGS sequence"/>
</dbReference>
<comment type="caution">
    <text evidence="1">The sequence shown here is derived from an EMBL/GenBank/DDBJ whole genome shotgun (WGS) entry which is preliminary data.</text>
</comment>
<dbReference type="EMBL" id="JAUDFV010000102">
    <property type="protein sequence ID" value="KAL2731727.1"/>
    <property type="molecule type" value="Genomic_DNA"/>
</dbReference>
<dbReference type="AlphaFoldDB" id="A0ABD2BG36"/>
<protein>
    <submittedName>
        <fullName evidence="1">Uncharacterized protein</fullName>
    </submittedName>
</protein>
<accession>A0ABD2BG36</accession>
<organism evidence="1 2">
    <name type="scientific">Vespula squamosa</name>
    <name type="common">Southern yellow jacket</name>
    <name type="synonym">Wasp</name>
    <dbReference type="NCBI Taxonomy" id="30214"/>
    <lineage>
        <taxon>Eukaryota</taxon>
        <taxon>Metazoa</taxon>
        <taxon>Ecdysozoa</taxon>
        <taxon>Arthropoda</taxon>
        <taxon>Hexapoda</taxon>
        <taxon>Insecta</taxon>
        <taxon>Pterygota</taxon>
        <taxon>Neoptera</taxon>
        <taxon>Endopterygota</taxon>
        <taxon>Hymenoptera</taxon>
        <taxon>Apocrita</taxon>
        <taxon>Aculeata</taxon>
        <taxon>Vespoidea</taxon>
        <taxon>Vespidae</taxon>
        <taxon>Vespinae</taxon>
        <taxon>Vespula</taxon>
    </lineage>
</organism>
<proteinExistence type="predicted"/>
<sequence>MRTTPIMKFTNYQSQLELHKTHVFVIGPPKIPDLFALYITKSISISYNKYRNKL</sequence>
<name>A0ABD2BG36_VESSQ</name>
<gene>
    <name evidence="1" type="ORF">V1478_004415</name>
</gene>
<keyword evidence="2" id="KW-1185">Reference proteome</keyword>